<reference evidence="6 7" key="1">
    <citation type="submission" date="2019-03" db="EMBL/GenBank/DDBJ databases">
        <title>Genomic Encyclopedia of Archaeal and Bacterial Type Strains, Phase II (KMG-II): from individual species to whole genera.</title>
        <authorList>
            <person name="Goeker M."/>
        </authorList>
    </citation>
    <scope>NUCLEOTIDE SEQUENCE [LARGE SCALE GENOMIC DNA]</scope>
    <source>
        <strain evidence="6 7">DSM 19034</strain>
    </source>
</reference>
<dbReference type="InterPro" id="IPR037066">
    <property type="entry name" value="Plug_dom_sf"/>
</dbReference>
<proteinExistence type="predicted"/>
<evidence type="ECO:0000256" key="2">
    <source>
        <dbReference type="ARBA" id="ARBA00023136"/>
    </source>
</evidence>
<keyword evidence="2" id="KW-0472">Membrane</keyword>
<dbReference type="PANTHER" id="PTHR40980:SF4">
    <property type="entry name" value="TONB-DEPENDENT RECEPTOR-LIKE BETA-BARREL DOMAIN-CONTAINING PROTEIN"/>
    <property type="match status" value="1"/>
</dbReference>
<dbReference type="OrthoDB" id="905812at2"/>
<evidence type="ECO:0000256" key="1">
    <source>
        <dbReference type="ARBA" id="ARBA00004442"/>
    </source>
</evidence>
<comment type="subcellular location">
    <subcellularLocation>
        <location evidence="1">Cell outer membrane</location>
    </subcellularLocation>
</comment>
<dbReference type="Pfam" id="PF14905">
    <property type="entry name" value="OMP_b-brl_3"/>
    <property type="match status" value="1"/>
</dbReference>
<dbReference type="AlphaFoldDB" id="A0A4R6IP39"/>
<keyword evidence="3" id="KW-0998">Cell outer membrane</keyword>
<dbReference type="PANTHER" id="PTHR40980">
    <property type="entry name" value="PLUG DOMAIN-CONTAINING PROTEIN"/>
    <property type="match status" value="1"/>
</dbReference>
<organism evidence="6 7">
    <name type="scientific">Pedobacter duraquae</name>
    <dbReference type="NCBI Taxonomy" id="425511"/>
    <lineage>
        <taxon>Bacteria</taxon>
        <taxon>Pseudomonadati</taxon>
        <taxon>Bacteroidota</taxon>
        <taxon>Sphingobacteriia</taxon>
        <taxon>Sphingobacteriales</taxon>
        <taxon>Sphingobacteriaceae</taxon>
        <taxon>Pedobacter</taxon>
    </lineage>
</organism>
<name>A0A4R6IP39_9SPHI</name>
<dbReference type="Proteomes" id="UP000295499">
    <property type="component" value="Unassembled WGS sequence"/>
</dbReference>
<feature type="signal peptide" evidence="4">
    <location>
        <begin position="1"/>
        <end position="20"/>
    </location>
</feature>
<evidence type="ECO:0000313" key="6">
    <source>
        <dbReference type="EMBL" id="TDO23901.1"/>
    </source>
</evidence>
<keyword evidence="7" id="KW-1185">Reference proteome</keyword>
<dbReference type="GO" id="GO:0009279">
    <property type="term" value="C:cell outer membrane"/>
    <property type="evidence" value="ECO:0007669"/>
    <property type="project" value="UniProtKB-SubCell"/>
</dbReference>
<dbReference type="InterPro" id="IPR041700">
    <property type="entry name" value="OMP_b-brl_3"/>
</dbReference>
<feature type="domain" description="Outer membrane protein beta-barrel" evidence="5">
    <location>
        <begin position="304"/>
        <end position="697"/>
    </location>
</feature>
<dbReference type="Gene3D" id="2.170.130.10">
    <property type="entry name" value="TonB-dependent receptor, plug domain"/>
    <property type="match status" value="1"/>
</dbReference>
<comment type="caution">
    <text evidence="6">The sequence shown here is derived from an EMBL/GenBank/DDBJ whole genome shotgun (WGS) entry which is preliminary data.</text>
</comment>
<evidence type="ECO:0000259" key="5">
    <source>
        <dbReference type="Pfam" id="PF14905"/>
    </source>
</evidence>
<keyword evidence="4" id="KW-0732">Signal</keyword>
<protein>
    <submittedName>
        <fullName evidence="6">Outer membrane beta-barrel protein</fullName>
    </submittedName>
</protein>
<gene>
    <name evidence="6" type="ORF">CLV32_0187</name>
</gene>
<dbReference type="Gene3D" id="2.40.170.20">
    <property type="entry name" value="TonB-dependent receptor, beta-barrel domain"/>
    <property type="match status" value="1"/>
</dbReference>
<dbReference type="RefSeq" id="WP_133551447.1">
    <property type="nucleotide sequence ID" value="NZ_SNWM01000001.1"/>
</dbReference>
<dbReference type="EMBL" id="SNWM01000001">
    <property type="protein sequence ID" value="TDO23901.1"/>
    <property type="molecule type" value="Genomic_DNA"/>
</dbReference>
<sequence>METKTTFTLLLSMLCLFIQAAAQEQKTTIKKDSVQQLQQVTIQGKAPLITKKAGVLTLNVAASASAAGNPLLEILRQIPGVSVINDKISIRGKEGLIIMIDNRRTYMSGDELLSYLKNTPAESINQIEMISNPSSKYDAEGNVGILNIKTKRNVVNGLTGSASQTLGYGRYLKSTTGGQAAYTNNALMIYGNSYLSYSKTDDTYITRSNNTTDGSLFTRDYSTNSNKNNYAFQLGLDYKLSARSSVGAVWDGSIRPDYALKGISDLQKTGINPQFLITDKQSATDQRNNAANIHYNSSNPENTDQWNADLNYVNYDYSLGSAQNTDYLQIQDILTPQPERLRNNSVRKITVFSAKADYTHKWLEKFSFESGIKWSRVQTESELVYEQLQNDKWINDTGRTNQYNFDEQIYAGYGNFNGTFGTYTVQAGLRGEYTANTGLSKTLQDTKKNSYLKLFPSLVIANTFSKKHTVDLTYAYRIDRPTYSYLNPFIFINNPYSYFRGNPYLKPQFTHNLEANYDYKKLIFVSLSYSRTKDLISEIVERGQEADVVGGTRTNLNTMNSFNFTVNAPLHPAKGWDVNLYLGGFRNSINNDNSFSSAQNTFTASANSTITLPAAITLDINGYYQTAMSYGVIRLDPMYGLNGGFRRSFLKNKLSLRLNVSDILHTQRTQYNSEFDGIVRSGLNTSESTVVRATVSYKFGNTNSRKGRKTGVEDEQRRI</sequence>
<feature type="chain" id="PRO_5020728151" evidence="4">
    <location>
        <begin position="21"/>
        <end position="719"/>
    </location>
</feature>
<evidence type="ECO:0000313" key="7">
    <source>
        <dbReference type="Proteomes" id="UP000295499"/>
    </source>
</evidence>
<accession>A0A4R6IP39</accession>
<evidence type="ECO:0000256" key="4">
    <source>
        <dbReference type="SAM" id="SignalP"/>
    </source>
</evidence>
<dbReference type="InterPro" id="IPR036942">
    <property type="entry name" value="Beta-barrel_TonB_sf"/>
</dbReference>
<dbReference type="SUPFAM" id="SSF56935">
    <property type="entry name" value="Porins"/>
    <property type="match status" value="1"/>
</dbReference>
<evidence type="ECO:0000256" key="3">
    <source>
        <dbReference type="ARBA" id="ARBA00023237"/>
    </source>
</evidence>